<dbReference type="Proteomes" id="UP000426246">
    <property type="component" value="Chromosome"/>
</dbReference>
<dbReference type="PROSITE" id="PS51257">
    <property type="entry name" value="PROKAR_LIPOPROTEIN"/>
    <property type="match status" value="1"/>
</dbReference>
<dbReference type="RefSeq" id="WP_155703615.1">
    <property type="nucleotide sequence ID" value="NZ_CP034235.1"/>
</dbReference>
<dbReference type="SUPFAM" id="SSF48208">
    <property type="entry name" value="Six-hairpin glycosidases"/>
    <property type="match status" value="1"/>
</dbReference>
<evidence type="ECO:0000313" key="4">
    <source>
        <dbReference type="Proteomes" id="UP000426246"/>
    </source>
</evidence>
<evidence type="ECO:0008006" key="5">
    <source>
        <dbReference type="Google" id="ProtNLM"/>
    </source>
</evidence>
<keyword evidence="4" id="KW-1185">Reference proteome</keyword>
<accession>A0A6B8RRL6</accession>
<dbReference type="InterPro" id="IPR006775">
    <property type="entry name" value="GH116_catalytic"/>
</dbReference>
<name>A0A6B8RRL6_9BACL</name>
<proteinExistence type="predicted"/>
<sequence>MSSFEYKGVKTKQISFPLGGLGTGCIGLAGNGDLIDWEIYNKPNKGGTNDFTHFAVKAEANGKLVDARILAGDLGPPYMGGMRGPKTNLFGFGPSRATMAGVPHFKNLTFTGEFPIATVLYSDEYFPGEITLTAFNPFIPLNDADSSIPGAFFELEVTNTAAEEMTYTFCLSLNNPLTKGTTINTYQKTDSTHLIKLASSKHTEAEFGYGDLTLATDGETVSYQEYWYRGGGVDNVETFWREFTAVEPLRNRNYAVAGTDATDDVCSMTVSIIIPAGECRKTRYMIAWNFPNCHNYWNLESPTEPLKIWKNYYASLFADSTESARYGLNNWERLFAETLAFKKALFNSTLPEAAIEAISANISILKSPTSLRLEDGSFYGWEGCFPDTGSCEGTCSHVWNYAYALPFLFPKLERSIRNLDYQYNLRDSGSMAFRLQLPLGRERFSFRACVDGQMGGVIKAYRDWKISGDTVWLKSIWEPLKKSLEFAWSPENEDYWDEHKTGVISGVQHHTLDVEMFGANSWLNGFYLAALKAASEMADHLGEADKALEYGQLFERGKQWTDENLFNGAYYYQKIDLKDKTLLDRLQAGESLMGKNTDDVYWNSEAEEIKYQIGEGCGIDQVVAQWHANLCGLGEIFDRNQTRQALQSIYKHNFKKSMREVFNPWRIFSINDEAGTMICDWPEGAVKPAIPLSYAQETMSGFEYQFAVHLIQEGFIDQGVEVVKAIRDRYDGEKRNPWNEIEHGSNYSRSMASYALLNAFSGFEFNLPLQMIGFNPVQLDEQGSFQSFWSLDSAWGVFSIQPGRVELSVLYGELTLKELKLAFLAGVEVTGISLEGEAIPFIRNSISLLFSQADTISKDSSLVIEHE</sequence>
<dbReference type="Pfam" id="PF12215">
    <property type="entry name" value="Glyco_hydr_116N"/>
    <property type="match status" value="1"/>
</dbReference>
<dbReference type="PANTHER" id="PTHR12654:SF0">
    <property type="entry name" value="NON-LYSOSOMAL GLUCOSYLCERAMIDASE"/>
    <property type="match status" value="1"/>
</dbReference>
<dbReference type="Pfam" id="PF04685">
    <property type="entry name" value="DUF608"/>
    <property type="match status" value="1"/>
</dbReference>
<dbReference type="GO" id="GO:0005975">
    <property type="term" value="P:carbohydrate metabolic process"/>
    <property type="evidence" value="ECO:0007669"/>
    <property type="project" value="InterPro"/>
</dbReference>
<dbReference type="OrthoDB" id="1007311at2"/>
<dbReference type="InterPro" id="IPR012341">
    <property type="entry name" value="6hp_glycosidase-like_sf"/>
</dbReference>
<evidence type="ECO:0000259" key="1">
    <source>
        <dbReference type="Pfam" id="PF04685"/>
    </source>
</evidence>
<dbReference type="InterPro" id="IPR052566">
    <property type="entry name" value="Non-lysos_glucosylceramidase"/>
</dbReference>
<dbReference type="AlphaFoldDB" id="A0A6B8RRL6"/>
<evidence type="ECO:0000259" key="2">
    <source>
        <dbReference type="Pfam" id="PF12215"/>
    </source>
</evidence>
<dbReference type="Gene3D" id="1.50.10.10">
    <property type="match status" value="1"/>
</dbReference>
<dbReference type="InterPro" id="IPR008928">
    <property type="entry name" value="6-hairpin_glycosidase_sf"/>
</dbReference>
<reference evidence="4" key="1">
    <citation type="submission" date="2018-11" db="EMBL/GenBank/DDBJ databases">
        <title>Complete genome sequence of Paenibacillus sp. ML311-T8.</title>
        <authorList>
            <person name="Nam Y.-D."/>
            <person name="Kang J."/>
            <person name="Chung W.-H."/>
            <person name="Park Y.S."/>
        </authorList>
    </citation>
    <scope>NUCLEOTIDE SEQUENCE [LARGE SCALE GENOMIC DNA]</scope>
    <source>
        <strain evidence="4">ML311-T8</strain>
    </source>
</reference>
<dbReference type="PANTHER" id="PTHR12654">
    <property type="entry name" value="BILE ACID BETA-GLUCOSIDASE-RELATED"/>
    <property type="match status" value="1"/>
</dbReference>
<feature type="domain" description="Glycosyl-hydrolase family 116 catalytic region" evidence="1">
    <location>
        <begin position="451"/>
        <end position="755"/>
    </location>
</feature>
<feature type="domain" description="Glycosyl-hydrolase family 116 N-terminal" evidence="2">
    <location>
        <begin position="16"/>
        <end position="333"/>
    </location>
</feature>
<dbReference type="EMBL" id="CP034235">
    <property type="protein sequence ID" value="QGQ98507.1"/>
    <property type="molecule type" value="Genomic_DNA"/>
</dbReference>
<dbReference type="KEGG" id="ppsc:EHS13_28320"/>
<dbReference type="GO" id="GO:0004553">
    <property type="term" value="F:hydrolase activity, hydrolyzing O-glycosyl compounds"/>
    <property type="evidence" value="ECO:0007669"/>
    <property type="project" value="InterPro"/>
</dbReference>
<evidence type="ECO:0000313" key="3">
    <source>
        <dbReference type="EMBL" id="QGQ98507.1"/>
    </source>
</evidence>
<protein>
    <recommendedName>
        <fullName evidence="5">Beta-glucosidase</fullName>
    </recommendedName>
</protein>
<organism evidence="3 4">
    <name type="scientific">Paenibacillus psychroresistens</name>
    <dbReference type="NCBI Taxonomy" id="1778678"/>
    <lineage>
        <taxon>Bacteria</taxon>
        <taxon>Bacillati</taxon>
        <taxon>Bacillota</taxon>
        <taxon>Bacilli</taxon>
        <taxon>Bacillales</taxon>
        <taxon>Paenibacillaceae</taxon>
        <taxon>Paenibacillus</taxon>
    </lineage>
</organism>
<gene>
    <name evidence="3" type="ORF">EHS13_28320</name>
</gene>
<dbReference type="InterPro" id="IPR024462">
    <property type="entry name" value="GH116_N"/>
</dbReference>